<dbReference type="SUPFAM" id="SSF57997">
    <property type="entry name" value="Tropomyosin"/>
    <property type="match status" value="2"/>
</dbReference>
<evidence type="ECO:0000313" key="4">
    <source>
        <dbReference type="Proteomes" id="UP001345219"/>
    </source>
</evidence>
<feature type="compositionally biased region" description="Basic and acidic residues" evidence="2">
    <location>
        <begin position="42"/>
        <end position="63"/>
    </location>
</feature>
<keyword evidence="4" id="KW-1185">Reference proteome</keyword>
<feature type="region of interest" description="Disordered" evidence="2">
    <location>
        <begin position="1"/>
        <end position="106"/>
    </location>
</feature>
<feature type="coiled-coil region" evidence="1">
    <location>
        <begin position="713"/>
        <end position="830"/>
    </location>
</feature>
<gene>
    <name evidence="3" type="ORF">SAY87_024302</name>
</gene>
<feature type="coiled-coil region" evidence="1">
    <location>
        <begin position="420"/>
        <end position="450"/>
    </location>
</feature>
<feature type="coiled-coil region" evidence="1">
    <location>
        <begin position="898"/>
        <end position="1164"/>
    </location>
</feature>
<reference evidence="3 4" key="1">
    <citation type="journal article" date="2023" name="Hortic Res">
        <title>Pangenome of water caltrop reveals structural variations and asymmetric subgenome divergence after allopolyploidization.</title>
        <authorList>
            <person name="Zhang X."/>
            <person name="Chen Y."/>
            <person name="Wang L."/>
            <person name="Yuan Y."/>
            <person name="Fang M."/>
            <person name="Shi L."/>
            <person name="Lu R."/>
            <person name="Comes H.P."/>
            <person name="Ma Y."/>
            <person name="Chen Y."/>
            <person name="Huang G."/>
            <person name="Zhou Y."/>
            <person name="Zheng Z."/>
            <person name="Qiu Y."/>
        </authorList>
    </citation>
    <scope>NUCLEOTIDE SEQUENCE [LARGE SCALE GENOMIC DNA]</scope>
    <source>
        <tissue evidence="3">Roots</tissue>
    </source>
</reference>
<dbReference type="PANTHER" id="PTHR43939">
    <property type="entry name" value="COILED-COIL DOMAIN-CONTAINING PROTEIN 158"/>
    <property type="match status" value="1"/>
</dbReference>
<evidence type="ECO:0000313" key="3">
    <source>
        <dbReference type="EMBL" id="KAK4740714.1"/>
    </source>
</evidence>
<sequence>MPESDGADSGTDDSSPDVNGSIHFESSGVVADTSVNQVAGMEDERSDYQDDGKVGEDAGKDEFVDASEELNADNRDSSVAAEDDFVLDDESSPPKNNPSQMENGDSGHYLMDEIRQLQDLLDKTISEKESAAREYEEERERCTREISDILRQIKGQTYQQEAPENEGLSADHYGADEYLDGKEQLEVSVTSLYDMIRKCSKLIGCALEERSEMEVSTRELHATFHIKDQQIDDLNSKIAELSAAQSENYQHLEYGTRRMLDSLAFVAEHEELLDDSVGERMNLIERRTNTLIEKYSNVYYQIDQLRQCLPEAGPELFPEELDKIISGVCNELLEGKRKETDLVERLKMIEFENEKLVEQLNQDKVSLAEGNVELGRVRMELEQEKVRVTNVKEKLSMAVTKGKSLVQQRDSLKQTLADKTNELERCLIDLKEKSEALEATKETVEELRQNESLVALLQENLSQRNTILMKFEEVLSEASLPEEVQLLDITEKCRWIVAERKSLRDISMEYLKCKNALSPVNLPDYISGSDFESVIIWLKESFYQASNRLESLQSEVSKTRENAKFEIERISASLATALQEKVYLENELAKLKLEYEEIVEKENHASSEKMHMARLLIEKFGVAAGDPGCNYEGISHSDYVTLIDLCFEKMRENIVPLVRSPAELELFESIKDLLFVKDLDLRLCEKVLEEEILTKTKETSSISNELNALSVEIFALKEERGLLQKNLEHSEEKSVMLRDKLSLAVKKGKGLVQDRENLKNLLDEKNREIERLKLELQQQESVVTDCKDDISRMYSLMDRIPVLEMDLASVKEQKDKLEQLLLERGDMLERMIESVNGIEIPPGVVAEEPTEKINWLIASIIECQNAKYTVEKELDKVREEAGNISVRFAEAVAAVEKMHVMEEDFEKVKEEANILTSQLREAQATIKTLEDELSDAQNIISQLAEERREIEIVKMNTERDLQEAQSDASVRAASFAEECTIRKSLEDALSNAENNISLLTSEREAAQVIRVDLETERGKMEEVILDQNTKLEEAQETIESLEKTISELHANVALLNEDRSTFQNELKKLQDEIGSKSSLLMDALENIRSLESALAHAENHVSLLENENKISNEEISELKSKLSACFEESAGNIGNLENRSLQGKDCLESELANLKLKYEEIVEKENHSSSEKKQMIRFLIEKSGFSAGDHGFNYELLTFSDCVTLVDQCFEKMREMTIPIDPSPAELELFESIKDLLYVKDLDLVLCEKVLDEESLTKSKEVSNMSNELNVLLGEIFALKEERGLLQKDLERSEEKSAMLREKLSLAVKKGKGLFQDRENLKNLLDEKNGEIEKLKLEIQQQESVVTNCKDEMCKMSSLVERIPVLEADLASMKDQKDNLEQFLFESNDILQRLIESVEGIEVPPGLIAEKPAKKIKWLIASFLECQNAKYTVEQELDRVREEAGNISVRFSEAVSAIEKMHVMEEDFEKVKEEASNLIGQLRDAQGTIKTLEDELSATQISISHLAEERKEIEIVKLNAERDLQEALNYASFQANSFAEACTIRKSLEDALSHAENNISLLTSEKEAAQALRVDLETERQKMEEVILGQNTKLGEAQETIKSLEKAISELQASVDILNEDKSTLQNELKKLQDETGSKSTSLMDALENIKTLEGALSQAENRVSILENENKMSNQEISELKSKLSTCMEELGGNSGNLEDRSSELFGCLDKLEVLVKDKNLFSTMKKDFQNKFERLKDMDLILNNMKSLHSEQVESELFMKGGSFSDQLFSGDLGESLKFDEEYAPMNTVDGDKISLSLMRTVEWFHWKDKIIVDKYVEFSTFMDEFLSALFRKLEGRQDEVRSMLEDMDSLTRVAESAETHKLEQQKAISVLEDAATLLLSACAIVTKELQFEAENDLLSFVSIPVIEIEESGGFNAGEYRKKLDGSKYIKPAEDLLYAATRARGLMKQFVAATKAAAMKIENLENELTEAKAVSQKALEDGDTKQNLIYNLEKDVEALEKLCSSLKFKVEDCQANFHKLKEREAEMSSNYNELLLKQQETEDMPLSPSQWRTLTEKIIETEIPSAEIPGSKPVSNSSYAEKLFYILDSFTQLQNQVHLLIQDREELQSNLAVIILENKHLKDEVEMHSMHAQYSENTKNDLTQLISGLEKMASRLGISETSGEQKAAGVNALLAALEKQIMNVLLEFEASKSRTQELGSKLAGSQKVIDELSAKVKLFEGSLQGTNVQPDVIQEQRVFETASVPPESEISEIEVADSSGKSLMSAVPSAAHVRTMRKGSMDHLALNIDSESQHLIKTESDDEKGHKFKSLITTGLIPNQGKLIADRIDGICVNGGRILMNRPGARLGLIAYWLFLHVWLLGTLL</sequence>
<dbReference type="Gene3D" id="1.10.287.1490">
    <property type="match status" value="1"/>
</dbReference>
<feature type="coiled-coil region" evidence="1">
    <location>
        <begin position="1949"/>
        <end position="1983"/>
    </location>
</feature>
<feature type="compositionally biased region" description="Acidic residues" evidence="2">
    <location>
        <begin position="81"/>
        <end position="91"/>
    </location>
</feature>
<feature type="coiled-coil region" evidence="1">
    <location>
        <begin position="114"/>
        <end position="152"/>
    </location>
</feature>
<feature type="coiled-coil region" evidence="1">
    <location>
        <begin position="1475"/>
        <end position="1684"/>
    </location>
</feature>
<keyword evidence="1" id="KW-0175">Coiled coil</keyword>
<dbReference type="EMBL" id="JAXIOK010000024">
    <property type="protein sequence ID" value="KAK4740714.1"/>
    <property type="molecule type" value="Genomic_DNA"/>
</dbReference>
<proteinExistence type="predicted"/>
<dbReference type="PANTHER" id="PTHR43939:SF68">
    <property type="entry name" value="CENTROSOMAL PROTEIN OF 290 KDA-LIKE"/>
    <property type="match status" value="1"/>
</dbReference>
<feature type="coiled-coil region" evidence="1">
    <location>
        <begin position="549"/>
        <end position="608"/>
    </location>
</feature>
<feature type="compositionally biased region" description="Polar residues" evidence="2">
    <location>
        <begin position="93"/>
        <end position="103"/>
    </location>
</feature>
<name>A0AAN7GP06_9MYRT</name>
<dbReference type="Proteomes" id="UP001345219">
    <property type="component" value="Chromosome 19"/>
</dbReference>
<feature type="coiled-coil region" evidence="1">
    <location>
        <begin position="2092"/>
        <end position="2126"/>
    </location>
</feature>
<organism evidence="3 4">
    <name type="scientific">Trapa incisa</name>
    <dbReference type="NCBI Taxonomy" id="236973"/>
    <lineage>
        <taxon>Eukaryota</taxon>
        <taxon>Viridiplantae</taxon>
        <taxon>Streptophyta</taxon>
        <taxon>Embryophyta</taxon>
        <taxon>Tracheophyta</taxon>
        <taxon>Spermatophyta</taxon>
        <taxon>Magnoliopsida</taxon>
        <taxon>eudicotyledons</taxon>
        <taxon>Gunneridae</taxon>
        <taxon>Pentapetalae</taxon>
        <taxon>rosids</taxon>
        <taxon>malvids</taxon>
        <taxon>Myrtales</taxon>
        <taxon>Lythraceae</taxon>
        <taxon>Trapa</taxon>
    </lineage>
</organism>
<evidence type="ECO:0000256" key="1">
    <source>
        <dbReference type="SAM" id="Coils"/>
    </source>
</evidence>
<evidence type="ECO:0000256" key="2">
    <source>
        <dbReference type="SAM" id="MobiDB-lite"/>
    </source>
</evidence>
<comment type="caution">
    <text evidence="3">The sequence shown here is derived from an EMBL/GenBank/DDBJ whole genome shotgun (WGS) entry which is preliminary data.</text>
</comment>
<accession>A0AAN7GP06</accession>
<feature type="coiled-coil region" evidence="1">
    <location>
        <begin position="1276"/>
        <end position="1352"/>
    </location>
</feature>
<protein>
    <submittedName>
        <fullName evidence="3">Uncharacterized protein</fullName>
    </submittedName>
</protein>